<feature type="compositionally biased region" description="Polar residues" evidence="1">
    <location>
        <begin position="172"/>
        <end position="183"/>
    </location>
</feature>
<comment type="caution">
    <text evidence="2">The sequence shown here is derived from an EMBL/GenBank/DDBJ whole genome shotgun (WGS) entry which is preliminary data.</text>
</comment>
<feature type="compositionally biased region" description="Low complexity" evidence="1">
    <location>
        <begin position="144"/>
        <end position="155"/>
    </location>
</feature>
<organism evidence="2 3">
    <name type="scientific">Delitschia confertaspora ATCC 74209</name>
    <dbReference type="NCBI Taxonomy" id="1513339"/>
    <lineage>
        <taxon>Eukaryota</taxon>
        <taxon>Fungi</taxon>
        <taxon>Dikarya</taxon>
        <taxon>Ascomycota</taxon>
        <taxon>Pezizomycotina</taxon>
        <taxon>Dothideomycetes</taxon>
        <taxon>Pleosporomycetidae</taxon>
        <taxon>Pleosporales</taxon>
        <taxon>Delitschiaceae</taxon>
        <taxon>Delitschia</taxon>
    </lineage>
</organism>
<dbReference type="Proteomes" id="UP000799536">
    <property type="component" value="Unassembled WGS sequence"/>
</dbReference>
<dbReference type="OrthoDB" id="10066232at2759"/>
<reference evidence="2" key="1">
    <citation type="journal article" date="2020" name="Stud. Mycol.">
        <title>101 Dothideomycetes genomes: a test case for predicting lifestyles and emergence of pathogens.</title>
        <authorList>
            <person name="Haridas S."/>
            <person name="Albert R."/>
            <person name="Binder M."/>
            <person name="Bloem J."/>
            <person name="Labutti K."/>
            <person name="Salamov A."/>
            <person name="Andreopoulos B."/>
            <person name="Baker S."/>
            <person name="Barry K."/>
            <person name="Bills G."/>
            <person name="Bluhm B."/>
            <person name="Cannon C."/>
            <person name="Castanera R."/>
            <person name="Culley D."/>
            <person name="Daum C."/>
            <person name="Ezra D."/>
            <person name="Gonzalez J."/>
            <person name="Henrissat B."/>
            <person name="Kuo A."/>
            <person name="Liang C."/>
            <person name="Lipzen A."/>
            <person name="Lutzoni F."/>
            <person name="Magnuson J."/>
            <person name="Mondo S."/>
            <person name="Nolan M."/>
            <person name="Ohm R."/>
            <person name="Pangilinan J."/>
            <person name="Park H.-J."/>
            <person name="Ramirez L."/>
            <person name="Alfaro M."/>
            <person name="Sun H."/>
            <person name="Tritt A."/>
            <person name="Yoshinaga Y."/>
            <person name="Zwiers L.-H."/>
            <person name="Turgeon B."/>
            <person name="Goodwin S."/>
            <person name="Spatafora J."/>
            <person name="Crous P."/>
            <person name="Grigoriev I."/>
        </authorList>
    </citation>
    <scope>NUCLEOTIDE SEQUENCE</scope>
    <source>
        <strain evidence="2">ATCC 74209</strain>
    </source>
</reference>
<feature type="region of interest" description="Disordered" evidence="1">
    <location>
        <begin position="144"/>
        <end position="183"/>
    </location>
</feature>
<dbReference type="AlphaFoldDB" id="A0A9P4JZQ4"/>
<proteinExistence type="predicted"/>
<evidence type="ECO:0000256" key="1">
    <source>
        <dbReference type="SAM" id="MobiDB-lite"/>
    </source>
</evidence>
<keyword evidence="3" id="KW-1185">Reference proteome</keyword>
<sequence>MLYLVRTTLQYSRRSDLSWDPTADLVFLCERCPSDIASIRHQLNKQDLEDCLFRTPFFSSLPVETRRICSQVLLGIDCSLKPSKTAGIQETVPNSAPNHSRQLNARQLRHNSGNANGGSRGHSPGMKRQSLGPMARPVSFQTFLQQQTQHQKSSSPAPLKRKPVRGHLPNALVSSTSNAPPIANTQRLPIFIPEPLPNSNNKLLPVPDPKSLPTANNQPLPIYNHLPFASQKSNLSAGLGSGYAAFTVNRPQVSHRYSQPPPSEYTAYNAPSPLTIFTGASIPPPHRLPKPHPPRLFIQTAFWVGPRD</sequence>
<gene>
    <name evidence="2" type="ORF">GQ43DRAFT_437005</name>
</gene>
<name>A0A9P4JZQ4_9PLEO</name>
<protein>
    <submittedName>
        <fullName evidence="2">Uncharacterized protein</fullName>
    </submittedName>
</protein>
<feature type="region of interest" description="Disordered" evidence="1">
    <location>
        <begin position="109"/>
        <end position="132"/>
    </location>
</feature>
<evidence type="ECO:0000313" key="3">
    <source>
        <dbReference type="Proteomes" id="UP000799536"/>
    </source>
</evidence>
<dbReference type="EMBL" id="ML993855">
    <property type="protein sequence ID" value="KAF2205483.1"/>
    <property type="molecule type" value="Genomic_DNA"/>
</dbReference>
<evidence type="ECO:0000313" key="2">
    <source>
        <dbReference type="EMBL" id="KAF2205483.1"/>
    </source>
</evidence>
<accession>A0A9P4JZQ4</accession>